<gene>
    <name evidence="2" type="ordered locus">Tcur_4697</name>
</gene>
<evidence type="ECO:0000313" key="3">
    <source>
        <dbReference type="Proteomes" id="UP000001918"/>
    </source>
</evidence>
<proteinExistence type="predicted"/>
<protein>
    <submittedName>
        <fullName evidence="2">Uncharacterized protein</fullName>
    </submittedName>
</protein>
<name>D1A6C0_THECD</name>
<feature type="region of interest" description="Disordered" evidence="1">
    <location>
        <begin position="1"/>
        <end position="251"/>
    </location>
</feature>
<dbReference type="EMBL" id="CP001738">
    <property type="protein sequence ID" value="ACZ00219.1"/>
    <property type="molecule type" value="Genomic_DNA"/>
</dbReference>
<dbReference type="KEGG" id="tcu:Tcur_4697"/>
<keyword evidence="3" id="KW-1185">Reference proteome</keyword>
<evidence type="ECO:0000256" key="1">
    <source>
        <dbReference type="SAM" id="MobiDB-lite"/>
    </source>
</evidence>
<feature type="compositionally biased region" description="Polar residues" evidence="1">
    <location>
        <begin position="234"/>
        <end position="244"/>
    </location>
</feature>
<sequence length="251" mass="26404">MITRRRTGDRHDPPPFHQPFTPSPAPVTAPHPASAHRAQSHASLRPVPAQDPAAAPPPGDPSRAITPSPGADQMTVPPPGMSPASGRAATTPLFPPLGPSGVLSQPPLPPHKPSQALPLRPRTLSSPSRSTTPVRTGSHHCSVTQAGPGPHRIAHPPTDPNRTTGTPSAASPKPGRAPPPPKPAADRRTTTPALRTRPIPPPQRTPPWTAAPTPRRHPPHGHGIPDSHRHRPSCKSTRCPSVRQNPPRPPT</sequence>
<evidence type="ECO:0000313" key="2">
    <source>
        <dbReference type="EMBL" id="ACZ00219.1"/>
    </source>
</evidence>
<dbReference type="HOGENOM" id="CLU_1106696_0_0_11"/>
<accession>D1A6C0</accession>
<feature type="compositionally biased region" description="Low complexity" evidence="1">
    <location>
        <begin position="117"/>
        <end position="136"/>
    </location>
</feature>
<dbReference type="AlphaFoldDB" id="D1A6C0"/>
<feature type="compositionally biased region" description="Pro residues" evidence="1">
    <location>
        <begin position="15"/>
        <end position="29"/>
    </location>
</feature>
<dbReference type="STRING" id="471852.Tcur_4697"/>
<organism evidence="2 3">
    <name type="scientific">Thermomonospora curvata (strain ATCC 19995 / DSM 43183 / JCM 3096 / KCTC 9072 / NBRC 15933 / NCIMB 10081 / Henssen B9)</name>
    <dbReference type="NCBI Taxonomy" id="471852"/>
    <lineage>
        <taxon>Bacteria</taxon>
        <taxon>Bacillati</taxon>
        <taxon>Actinomycetota</taxon>
        <taxon>Actinomycetes</taxon>
        <taxon>Streptosporangiales</taxon>
        <taxon>Thermomonosporaceae</taxon>
        <taxon>Thermomonospora</taxon>
    </lineage>
</organism>
<reference evidence="2 3" key="1">
    <citation type="journal article" date="2011" name="Stand. Genomic Sci.">
        <title>Complete genome sequence of Thermomonospora curvata type strain (B9).</title>
        <authorList>
            <person name="Chertkov O."/>
            <person name="Sikorski J."/>
            <person name="Nolan M."/>
            <person name="Lapidus A."/>
            <person name="Lucas S."/>
            <person name="Del Rio T.G."/>
            <person name="Tice H."/>
            <person name="Cheng J.F."/>
            <person name="Goodwin L."/>
            <person name="Pitluck S."/>
            <person name="Liolios K."/>
            <person name="Ivanova N."/>
            <person name="Mavromatis K."/>
            <person name="Mikhailova N."/>
            <person name="Ovchinnikova G."/>
            <person name="Pati A."/>
            <person name="Chen A."/>
            <person name="Palaniappan K."/>
            <person name="Djao O.D."/>
            <person name="Land M."/>
            <person name="Hauser L."/>
            <person name="Chang Y.J."/>
            <person name="Jeffries C.D."/>
            <person name="Brettin T."/>
            <person name="Han C."/>
            <person name="Detter J.C."/>
            <person name="Rohde M."/>
            <person name="Goker M."/>
            <person name="Woyke T."/>
            <person name="Bristow J."/>
            <person name="Eisen J.A."/>
            <person name="Markowitz V."/>
            <person name="Hugenholtz P."/>
            <person name="Klenk H.P."/>
            <person name="Kyrpides N.C."/>
        </authorList>
    </citation>
    <scope>NUCLEOTIDE SEQUENCE [LARGE SCALE GENOMIC DNA]</scope>
    <source>
        <strain evidence="3">ATCC 19995 / DSM 43183 / JCM 3096 / KCTC 9072 / NBRC 15933 / NCIMB 10081 / Henssen B9</strain>
    </source>
</reference>
<dbReference type="Proteomes" id="UP000001918">
    <property type="component" value="Chromosome"/>
</dbReference>